<proteinExistence type="predicted"/>
<dbReference type="Proteomes" id="UP000001070">
    <property type="component" value="Unassembled WGS sequence"/>
</dbReference>
<protein>
    <submittedName>
        <fullName evidence="1">GH18552</fullName>
    </submittedName>
</protein>
<dbReference type="PhylomeDB" id="B4JS93"/>
<dbReference type="OrthoDB" id="7912423at2759"/>
<dbReference type="eggNOG" id="KOG3658">
    <property type="taxonomic scope" value="Eukaryota"/>
</dbReference>
<sequence length="111" mass="13188">MHLKPICEAFTDTPVRIDIEKLAAEFKPKHKEKDVEKSAVPRDFLNKPDTNWAVLPMFKYHLDHLKPSLSCRTNPYMRCRYRKFLNNVPDNYVDIFVFGSKDNKLLMLYQI</sequence>
<dbReference type="AlphaFoldDB" id="B4JS93"/>
<dbReference type="KEGG" id="dgr:6567577"/>
<accession>B4JS93</accession>
<reference evidence="1 2" key="1">
    <citation type="journal article" date="2007" name="Nature">
        <title>Evolution of genes and genomes on the Drosophila phylogeny.</title>
        <authorList>
            <consortium name="Drosophila 12 Genomes Consortium"/>
            <person name="Clark A.G."/>
            <person name="Eisen M.B."/>
            <person name="Smith D.R."/>
            <person name="Bergman C.M."/>
            <person name="Oliver B."/>
            <person name="Markow T.A."/>
            <person name="Kaufman T.C."/>
            <person name="Kellis M."/>
            <person name="Gelbart W."/>
            <person name="Iyer V.N."/>
            <person name="Pollard D.A."/>
            <person name="Sackton T.B."/>
            <person name="Larracuente A.M."/>
            <person name="Singh N.D."/>
            <person name="Abad J.P."/>
            <person name="Abt D.N."/>
            <person name="Adryan B."/>
            <person name="Aguade M."/>
            <person name="Akashi H."/>
            <person name="Anderson W.W."/>
            <person name="Aquadro C.F."/>
            <person name="Ardell D.H."/>
            <person name="Arguello R."/>
            <person name="Artieri C.G."/>
            <person name="Barbash D.A."/>
            <person name="Barker D."/>
            <person name="Barsanti P."/>
            <person name="Batterham P."/>
            <person name="Batzoglou S."/>
            <person name="Begun D."/>
            <person name="Bhutkar A."/>
            <person name="Blanco E."/>
            <person name="Bosak S.A."/>
            <person name="Bradley R.K."/>
            <person name="Brand A.D."/>
            <person name="Brent M.R."/>
            <person name="Brooks A.N."/>
            <person name="Brown R.H."/>
            <person name="Butlin R.K."/>
            <person name="Caggese C."/>
            <person name="Calvi B.R."/>
            <person name="Bernardo de Carvalho A."/>
            <person name="Caspi A."/>
            <person name="Castrezana S."/>
            <person name="Celniker S.E."/>
            <person name="Chang J.L."/>
            <person name="Chapple C."/>
            <person name="Chatterji S."/>
            <person name="Chinwalla A."/>
            <person name="Civetta A."/>
            <person name="Clifton S.W."/>
            <person name="Comeron J.M."/>
            <person name="Costello J.C."/>
            <person name="Coyne J.A."/>
            <person name="Daub J."/>
            <person name="David R.G."/>
            <person name="Delcher A.L."/>
            <person name="Delehaunty K."/>
            <person name="Do C.B."/>
            <person name="Ebling H."/>
            <person name="Edwards K."/>
            <person name="Eickbush T."/>
            <person name="Evans J.D."/>
            <person name="Filipski A."/>
            <person name="Findeiss S."/>
            <person name="Freyhult E."/>
            <person name="Fulton L."/>
            <person name="Fulton R."/>
            <person name="Garcia A.C."/>
            <person name="Gardiner A."/>
            <person name="Garfield D.A."/>
            <person name="Garvin B.E."/>
            <person name="Gibson G."/>
            <person name="Gilbert D."/>
            <person name="Gnerre S."/>
            <person name="Godfrey J."/>
            <person name="Good R."/>
            <person name="Gotea V."/>
            <person name="Gravely B."/>
            <person name="Greenberg A.J."/>
            <person name="Griffiths-Jones S."/>
            <person name="Gross S."/>
            <person name="Guigo R."/>
            <person name="Gustafson E.A."/>
            <person name="Haerty W."/>
            <person name="Hahn M.W."/>
            <person name="Halligan D.L."/>
            <person name="Halpern A.L."/>
            <person name="Halter G.M."/>
            <person name="Han M.V."/>
            <person name="Heger A."/>
            <person name="Hillier L."/>
            <person name="Hinrichs A.S."/>
            <person name="Holmes I."/>
            <person name="Hoskins R.A."/>
            <person name="Hubisz M.J."/>
            <person name="Hultmark D."/>
            <person name="Huntley M.A."/>
            <person name="Jaffe D.B."/>
            <person name="Jagadeeshan S."/>
            <person name="Jeck W.R."/>
            <person name="Johnson J."/>
            <person name="Jones C.D."/>
            <person name="Jordan W.C."/>
            <person name="Karpen G.H."/>
            <person name="Kataoka E."/>
            <person name="Keightley P.D."/>
            <person name="Kheradpour P."/>
            <person name="Kirkness E.F."/>
            <person name="Koerich L.B."/>
            <person name="Kristiansen K."/>
            <person name="Kudrna D."/>
            <person name="Kulathinal R.J."/>
            <person name="Kumar S."/>
            <person name="Kwok R."/>
            <person name="Lander E."/>
            <person name="Langley C.H."/>
            <person name="Lapoint R."/>
            <person name="Lazzaro B.P."/>
            <person name="Lee S.J."/>
            <person name="Levesque L."/>
            <person name="Li R."/>
            <person name="Lin C.F."/>
            <person name="Lin M.F."/>
            <person name="Lindblad-Toh K."/>
            <person name="Llopart A."/>
            <person name="Long M."/>
            <person name="Low L."/>
            <person name="Lozovsky E."/>
            <person name="Lu J."/>
            <person name="Luo M."/>
            <person name="Machado C.A."/>
            <person name="Makalowski W."/>
            <person name="Marzo M."/>
            <person name="Matsuda M."/>
            <person name="Matzkin L."/>
            <person name="McAllister B."/>
            <person name="McBride C.S."/>
            <person name="McKernan B."/>
            <person name="McKernan K."/>
            <person name="Mendez-Lago M."/>
            <person name="Minx P."/>
            <person name="Mollenhauer M.U."/>
            <person name="Montooth K."/>
            <person name="Mount S.M."/>
            <person name="Mu X."/>
            <person name="Myers E."/>
            <person name="Negre B."/>
            <person name="Newfeld S."/>
            <person name="Nielsen R."/>
            <person name="Noor M.A."/>
            <person name="O'Grady P."/>
            <person name="Pachter L."/>
            <person name="Papaceit M."/>
            <person name="Parisi M.J."/>
            <person name="Parisi M."/>
            <person name="Parts L."/>
            <person name="Pedersen J.S."/>
            <person name="Pesole G."/>
            <person name="Phillippy A.M."/>
            <person name="Ponting C.P."/>
            <person name="Pop M."/>
            <person name="Porcelli D."/>
            <person name="Powell J.R."/>
            <person name="Prohaska S."/>
            <person name="Pruitt K."/>
            <person name="Puig M."/>
            <person name="Quesneville H."/>
            <person name="Ram K.R."/>
            <person name="Rand D."/>
            <person name="Rasmussen M.D."/>
            <person name="Reed L.K."/>
            <person name="Reenan R."/>
            <person name="Reily A."/>
            <person name="Remington K.A."/>
            <person name="Rieger T.T."/>
            <person name="Ritchie M.G."/>
            <person name="Robin C."/>
            <person name="Rogers Y.H."/>
            <person name="Rohde C."/>
            <person name="Rozas J."/>
            <person name="Rubenfield M.J."/>
            <person name="Ruiz A."/>
            <person name="Russo S."/>
            <person name="Salzberg S.L."/>
            <person name="Sanchez-Gracia A."/>
            <person name="Saranga D.J."/>
            <person name="Sato H."/>
            <person name="Schaeffer S.W."/>
            <person name="Schatz M.C."/>
            <person name="Schlenke T."/>
            <person name="Schwartz R."/>
            <person name="Segarra C."/>
            <person name="Singh R.S."/>
            <person name="Sirot L."/>
            <person name="Sirota M."/>
            <person name="Sisneros N.B."/>
            <person name="Smith C.D."/>
            <person name="Smith T.F."/>
            <person name="Spieth J."/>
            <person name="Stage D.E."/>
            <person name="Stark A."/>
            <person name="Stephan W."/>
            <person name="Strausberg R.L."/>
            <person name="Strempel S."/>
            <person name="Sturgill D."/>
            <person name="Sutton G."/>
            <person name="Sutton G.G."/>
            <person name="Tao W."/>
            <person name="Teichmann S."/>
            <person name="Tobari Y.N."/>
            <person name="Tomimura Y."/>
            <person name="Tsolas J.M."/>
            <person name="Valente V.L."/>
            <person name="Venter E."/>
            <person name="Venter J.C."/>
            <person name="Vicario S."/>
            <person name="Vieira F.G."/>
            <person name="Vilella A.J."/>
            <person name="Villasante A."/>
            <person name="Walenz B."/>
            <person name="Wang J."/>
            <person name="Wasserman M."/>
            <person name="Watts T."/>
            <person name="Wilson D."/>
            <person name="Wilson R.K."/>
            <person name="Wing R.A."/>
            <person name="Wolfner M.F."/>
            <person name="Wong A."/>
            <person name="Wong G.K."/>
            <person name="Wu C.I."/>
            <person name="Wu G."/>
            <person name="Yamamoto D."/>
            <person name="Yang H.P."/>
            <person name="Yang S.P."/>
            <person name="Yorke J.A."/>
            <person name="Yoshida K."/>
            <person name="Zdobnov E."/>
            <person name="Zhang P."/>
            <person name="Zhang Y."/>
            <person name="Zimin A.V."/>
            <person name="Baldwin J."/>
            <person name="Abdouelleil A."/>
            <person name="Abdulkadir J."/>
            <person name="Abebe A."/>
            <person name="Abera B."/>
            <person name="Abreu J."/>
            <person name="Acer S.C."/>
            <person name="Aftuck L."/>
            <person name="Alexander A."/>
            <person name="An P."/>
            <person name="Anderson E."/>
            <person name="Anderson S."/>
            <person name="Arachi H."/>
            <person name="Azer M."/>
            <person name="Bachantsang P."/>
            <person name="Barry A."/>
            <person name="Bayul T."/>
            <person name="Berlin A."/>
            <person name="Bessette D."/>
            <person name="Bloom T."/>
            <person name="Blye J."/>
            <person name="Boguslavskiy L."/>
            <person name="Bonnet C."/>
            <person name="Boukhgalter B."/>
            <person name="Bourzgui I."/>
            <person name="Brown A."/>
            <person name="Cahill P."/>
            <person name="Channer S."/>
            <person name="Cheshatsang Y."/>
            <person name="Chuda L."/>
            <person name="Citroen M."/>
            <person name="Collymore A."/>
            <person name="Cooke P."/>
            <person name="Costello M."/>
            <person name="D'Aco K."/>
            <person name="Daza R."/>
            <person name="De Haan G."/>
            <person name="DeGray S."/>
            <person name="DeMaso C."/>
            <person name="Dhargay N."/>
            <person name="Dooley K."/>
            <person name="Dooley E."/>
            <person name="Doricent M."/>
            <person name="Dorje P."/>
            <person name="Dorjee K."/>
            <person name="Dupes A."/>
            <person name="Elong R."/>
            <person name="Falk J."/>
            <person name="Farina A."/>
            <person name="Faro S."/>
            <person name="Ferguson D."/>
            <person name="Fisher S."/>
            <person name="Foley C.D."/>
            <person name="Franke A."/>
            <person name="Friedrich D."/>
            <person name="Gadbois L."/>
            <person name="Gearin G."/>
            <person name="Gearin C.R."/>
            <person name="Giannoukos G."/>
            <person name="Goode T."/>
            <person name="Graham J."/>
            <person name="Grandbois E."/>
            <person name="Grewal S."/>
            <person name="Gyaltsen K."/>
            <person name="Hafez N."/>
            <person name="Hagos B."/>
            <person name="Hall J."/>
            <person name="Henson C."/>
            <person name="Hollinger A."/>
            <person name="Honan T."/>
            <person name="Huard M.D."/>
            <person name="Hughes L."/>
            <person name="Hurhula B."/>
            <person name="Husby M.E."/>
            <person name="Kamat A."/>
            <person name="Kanga B."/>
            <person name="Kashin S."/>
            <person name="Khazanovich D."/>
            <person name="Kisner P."/>
            <person name="Lance K."/>
            <person name="Lara M."/>
            <person name="Lee W."/>
            <person name="Lennon N."/>
            <person name="Letendre F."/>
            <person name="LeVine R."/>
            <person name="Lipovsky A."/>
            <person name="Liu X."/>
            <person name="Liu J."/>
            <person name="Liu S."/>
            <person name="Lokyitsang T."/>
            <person name="Lokyitsang Y."/>
            <person name="Lubonja R."/>
            <person name="Lui A."/>
            <person name="MacDonald P."/>
            <person name="Magnisalis V."/>
            <person name="Maru K."/>
            <person name="Matthews C."/>
            <person name="McCusker W."/>
            <person name="McDonough S."/>
            <person name="Mehta T."/>
            <person name="Meldrim J."/>
            <person name="Meneus L."/>
            <person name="Mihai O."/>
            <person name="Mihalev A."/>
            <person name="Mihova T."/>
            <person name="Mittelman R."/>
            <person name="Mlenga V."/>
            <person name="Montmayeur A."/>
            <person name="Mulrain L."/>
            <person name="Navidi A."/>
            <person name="Naylor J."/>
            <person name="Negash T."/>
            <person name="Nguyen T."/>
            <person name="Nguyen N."/>
            <person name="Nicol R."/>
            <person name="Norbu C."/>
            <person name="Norbu N."/>
            <person name="Novod N."/>
            <person name="O'Neill B."/>
            <person name="Osman S."/>
            <person name="Markiewicz E."/>
            <person name="Oyono O.L."/>
            <person name="Patti C."/>
            <person name="Phunkhang P."/>
            <person name="Pierre F."/>
            <person name="Priest M."/>
            <person name="Raghuraman S."/>
            <person name="Rege F."/>
            <person name="Reyes R."/>
            <person name="Rise C."/>
            <person name="Rogov P."/>
            <person name="Ross K."/>
            <person name="Ryan E."/>
            <person name="Settipalli S."/>
            <person name="Shea T."/>
            <person name="Sherpa N."/>
            <person name="Shi L."/>
            <person name="Shih D."/>
            <person name="Sparrow T."/>
            <person name="Spaulding J."/>
            <person name="Stalker J."/>
            <person name="Stange-Thomann N."/>
            <person name="Stavropoulos S."/>
            <person name="Stone C."/>
            <person name="Strader C."/>
            <person name="Tesfaye S."/>
            <person name="Thomson T."/>
            <person name="Thoulutsang Y."/>
            <person name="Thoulutsang D."/>
            <person name="Topham K."/>
            <person name="Topping I."/>
            <person name="Tsamla T."/>
            <person name="Vassiliev H."/>
            <person name="Vo A."/>
            <person name="Wangchuk T."/>
            <person name="Wangdi T."/>
            <person name="Weiand M."/>
            <person name="Wilkinson J."/>
            <person name="Wilson A."/>
            <person name="Yadav S."/>
            <person name="Young G."/>
            <person name="Yu Q."/>
            <person name="Zembek L."/>
            <person name="Zhong D."/>
            <person name="Zimmer A."/>
            <person name="Zwirko Z."/>
            <person name="Jaffe D.B."/>
            <person name="Alvarez P."/>
            <person name="Brockman W."/>
            <person name="Butler J."/>
            <person name="Chin C."/>
            <person name="Gnerre S."/>
            <person name="Grabherr M."/>
            <person name="Kleber M."/>
            <person name="Mauceli E."/>
            <person name="MacCallum I."/>
        </authorList>
    </citation>
    <scope>NUCLEOTIDE SEQUENCE [LARGE SCALE GENOMIC DNA]</scope>
    <source>
        <strain evidence="2">Tucson 15287-2541.00</strain>
    </source>
</reference>
<dbReference type="HOGENOM" id="CLU_157482_0_0_1"/>
<dbReference type="InParanoid" id="B4JS93"/>
<dbReference type="FunCoup" id="B4JS93">
    <property type="interactions" value="1"/>
</dbReference>
<name>B4JS93_DROGR</name>
<evidence type="ECO:0000313" key="1">
    <source>
        <dbReference type="EMBL" id="EDV94633.1"/>
    </source>
</evidence>
<dbReference type="EMBL" id="CH916373">
    <property type="protein sequence ID" value="EDV94633.1"/>
    <property type="molecule type" value="Genomic_DNA"/>
</dbReference>
<keyword evidence="2" id="KW-1185">Reference proteome</keyword>
<gene>
    <name evidence="1" type="primary">Dgri\GH18552</name>
    <name evidence="1" type="ORF">Dgri_GH18552</name>
</gene>
<evidence type="ECO:0000313" key="2">
    <source>
        <dbReference type="Proteomes" id="UP000001070"/>
    </source>
</evidence>
<dbReference type="OMA" id="NPICEPF"/>
<organism evidence="2">
    <name type="scientific">Drosophila grimshawi</name>
    <name type="common">Hawaiian fruit fly</name>
    <name type="synonym">Idiomyia grimshawi</name>
    <dbReference type="NCBI Taxonomy" id="7222"/>
    <lineage>
        <taxon>Eukaryota</taxon>
        <taxon>Metazoa</taxon>
        <taxon>Ecdysozoa</taxon>
        <taxon>Arthropoda</taxon>
        <taxon>Hexapoda</taxon>
        <taxon>Insecta</taxon>
        <taxon>Pterygota</taxon>
        <taxon>Neoptera</taxon>
        <taxon>Endopterygota</taxon>
        <taxon>Diptera</taxon>
        <taxon>Brachycera</taxon>
        <taxon>Muscomorpha</taxon>
        <taxon>Ephydroidea</taxon>
        <taxon>Drosophilidae</taxon>
        <taxon>Drosophila</taxon>
        <taxon>Hawaiian Drosophila</taxon>
    </lineage>
</organism>